<feature type="compositionally biased region" description="Acidic residues" evidence="1">
    <location>
        <begin position="366"/>
        <end position="389"/>
    </location>
</feature>
<dbReference type="AlphaFoldDB" id="A0A163LVM6"/>
<proteinExistence type="predicted"/>
<feature type="region of interest" description="Disordered" evidence="1">
    <location>
        <begin position="29"/>
        <end position="76"/>
    </location>
</feature>
<dbReference type="InParanoid" id="A0A163LVM6"/>
<feature type="compositionally biased region" description="Basic residues" evidence="1">
    <location>
        <begin position="48"/>
        <end position="64"/>
    </location>
</feature>
<reference evidence="2" key="1">
    <citation type="submission" date="2016-04" db="EMBL/GenBank/DDBJ databases">
        <authorList>
            <person name="Evans L.H."/>
            <person name="Alamgir A."/>
            <person name="Owens N."/>
            <person name="Weber N.D."/>
            <person name="Virtaneva K."/>
            <person name="Barbian K."/>
            <person name="Babar A."/>
            <person name="Rosenke K."/>
        </authorList>
    </citation>
    <scope>NUCLEOTIDE SEQUENCE [LARGE SCALE GENOMIC DNA]</scope>
    <source>
        <strain evidence="2">CBS 101.48</strain>
    </source>
</reference>
<evidence type="ECO:0000313" key="3">
    <source>
        <dbReference type="Proteomes" id="UP000078561"/>
    </source>
</evidence>
<dbReference type="EMBL" id="LT551507">
    <property type="protein sequence ID" value="SAL97108.1"/>
    <property type="molecule type" value="Genomic_DNA"/>
</dbReference>
<organism evidence="2">
    <name type="scientific">Absidia glauca</name>
    <name type="common">Pin mould</name>
    <dbReference type="NCBI Taxonomy" id="4829"/>
    <lineage>
        <taxon>Eukaryota</taxon>
        <taxon>Fungi</taxon>
        <taxon>Fungi incertae sedis</taxon>
        <taxon>Mucoromycota</taxon>
        <taxon>Mucoromycotina</taxon>
        <taxon>Mucoromycetes</taxon>
        <taxon>Mucorales</taxon>
        <taxon>Cunninghamellaceae</taxon>
        <taxon>Absidia</taxon>
    </lineage>
</organism>
<evidence type="ECO:0000313" key="2">
    <source>
        <dbReference type="EMBL" id="SAL97108.1"/>
    </source>
</evidence>
<sequence length="406" mass="45463">MDDGIFEEITKLSDAKFLLEMQLQNQRMERLNERQGKRKSARTVDAMKRRKTSTTYKRQGKRTSARTMDAMKRRKTSTTYKLPSCCSLSKNAILDMSNFSKTSQMGLLGVSKSSSLVTKTLVDGSKTVANVDLKELIDPSKIRCTKSAKVALNSLLMQPPPQSPRYLAMRNVLAQIGDTLSTRNDEMGMKLRLDLRIIAACNTFTMEVTTGEFARTTTTNESKLFKDKLKSVLATKVHLNHILATMSYMPAQTIKSIKVPIIQIMGLNCYVYSLAIIDKGVYCLRDEGHFVYPGTLRQMKNGCMATMLEDLDKLNQEDASSNFSRDTTNKMTKILFNTKKTKKLDLSAFTSFLLPISNPGGLGDGRDDDDNDDDDEGGNDEDSDNDDDYMMTTAPDASAFDCLFTR</sequence>
<dbReference type="OrthoDB" id="2251269at2759"/>
<feature type="region of interest" description="Disordered" evidence="1">
    <location>
        <begin position="360"/>
        <end position="394"/>
    </location>
</feature>
<dbReference type="Proteomes" id="UP000078561">
    <property type="component" value="Unassembled WGS sequence"/>
</dbReference>
<name>A0A163LVM6_ABSGL</name>
<keyword evidence="3" id="KW-1185">Reference proteome</keyword>
<accession>A0A163LVM6</accession>
<gene>
    <name evidence="2" type="primary">ABSGL_02566.1 scaffold 3452</name>
</gene>
<evidence type="ECO:0000256" key="1">
    <source>
        <dbReference type="SAM" id="MobiDB-lite"/>
    </source>
</evidence>
<protein>
    <submittedName>
        <fullName evidence="2">Uncharacterized protein</fullName>
    </submittedName>
</protein>